<evidence type="ECO:0000256" key="2">
    <source>
        <dbReference type="ARBA" id="ARBA00022490"/>
    </source>
</evidence>
<keyword evidence="5 7" id="KW-0460">Magnesium</keyword>
<feature type="active site" description="Proton acceptor" evidence="7">
    <location>
        <position position="88"/>
    </location>
</feature>
<evidence type="ECO:0000256" key="1">
    <source>
        <dbReference type="ARBA" id="ARBA00001946"/>
    </source>
</evidence>
<evidence type="ECO:0000313" key="9">
    <source>
        <dbReference type="Proteomes" id="UP000590225"/>
    </source>
</evidence>
<gene>
    <name evidence="7" type="primary">ppa</name>
    <name evidence="8" type="ORF">FHW23_003370</name>
</gene>
<feature type="binding site" evidence="7">
    <location>
        <position position="88"/>
    </location>
    <ligand>
        <name>Mg(2+)</name>
        <dbReference type="ChEBI" id="CHEBI:18420"/>
        <label>3</label>
    </ligand>
</feature>
<dbReference type="GO" id="GO:0004427">
    <property type="term" value="F:inorganic diphosphate phosphatase activity"/>
    <property type="evidence" value="ECO:0007669"/>
    <property type="project" value="UniProtKB-UniRule"/>
</dbReference>
<dbReference type="PROSITE" id="PS00387">
    <property type="entry name" value="PPASE"/>
    <property type="match status" value="1"/>
</dbReference>
<dbReference type="HAMAP" id="MF_00209">
    <property type="entry name" value="Inorganic_PPase"/>
    <property type="match status" value="1"/>
</dbReference>
<dbReference type="GO" id="GO:0000287">
    <property type="term" value="F:magnesium ion binding"/>
    <property type="evidence" value="ECO:0007669"/>
    <property type="project" value="UniProtKB-UniRule"/>
</dbReference>
<dbReference type="FunFam" id="3.90.80.10:FF:000003">
    <property type="entry name" value="Inorganic pyrophosphatase"/>
    <property type="match status" value="1"/>
</dbReference>
<dbReference type="Gene3D" id="3.90.80.10">
    <property type="entry name" value="Inorganic pyrophosphatase"/>
    <property type="match status" value="1"/>
</dbReference>
<evidence type="ECO:0000256" key="5">
    <source>
        <dbReference type="ARBA" id="ARBA00022842"/>
    </source>
</evidence>
<feature type="binding site" evidence="7">
    <location>
        <position position="42"/>
    </location>
    <ligand>
        <name>substrate</name>
    </ligand>
</feature>
<dbReference type="InterPro" id="IPR008162">
    <property type="entry name" value="Pyrophosphatase"/>
</dbReference>
<proteinExistence type="inferred from homology"/>
<reference evidence="8 9" key="1">
    <citation type="submission" date="2020-07" db="EMBL/GenBank/DDBJ databases">
        <title>Above-ground endophytic microbial communities from plants in different locations in the United States.</title>
        <authorList>
            <person name="Frank C."/>
        </authorList>
    </citation>
    <scope>NUCLEOTIDE SEQUENCE [LARGE SCALE GENOMIC DNA]</scope>
    <source>
        <strain evidence="8 9">WPL5_2</strain>
    </source>
</reference>
<name>A0AAW3TDH6_9MICO</name>
<sequence>MQFDVTIEIPRGSGNKYEVDQTTGRIRLDRAVFTSMVFPQDYGSIDDTLGADGDPLDALVLLPRPTFPGVVIDVRPVGMLRMVDENGDDKILTVPNGDNRFDHVQDVVDVPEHTRAEIEHFFSHYKEIEHGKHVTTNGWADRAAAEAVIRTAQEAHTRHP</sequence>
<dbReference type="EC" id="3.6.1.1" evidence="7"/>
<dbReference type="RefSeq" id="WP_182516993.1">
    <property type="nucleotide sequence ID" value="NZ_JACGXP010000007.1"/>
</dbReference>
<feature type="binding site" evidence="7">
    <location>
        <position position="84"/>
    </location>
    <ligand>
        <name>Mg(2+)</name>
        <dbReference type="ChEBI" id="CHEBI:18420"/>
        <label>3</label>
    </ligand>
</feature>
<dbReference type="Proteomes" id="UP000590225">
    <property type="component" value="Unassembled WGS sequence"/>
</dbReference>
<feature type="binding site" evidence="7">
    <location>
        <position position="8"/>
    </location>
    <ligand>
        <name>Mg(2+)</name>
        <dbReference type="ChEBI" id="CHEBI:18420"/>
        <label>2</label>
    </ligand>
</feature>
<feature type="binding site" evidence="7">
    <location>
        <position position="88"/>
    </location>
    <ligand>
        <name>Mg(2+)</name>
        <dbReference type="ChEBI" id="CHEBI:18420"/>
        <label>1</label>
    </ligand>
</feature>
<dbReference type="GO" id="GO:0005737">
    <property type="term" value="C:cytoplasm"/>
    <property type="evidence" value="ECO:0007669"/>
    <property type="project" value="UniProtKB-SubCell"/>
</dbReference>
<comment type="subunit">
    <text evidence="7">Homohexamer.</text>
</comment>
<evidence type="ECO:0000256" key="4">
    <source>
        <dbReference type="ARBA" id="ARBA00022801"/>
    </source>
</evidence>
<feature type="binding site" evidence="7">
    <location>
        <position position="57"/>
    </location>
    <ligand>
        <name>Mg(2+)</name>
        <dbReference type="ChEBI" id="CHEBI:18420"/>
        <label>2</label>
    </ligand>
</feature>
<feature type="binding site" evidence="7">
    <location>
        <position position="125"/>
    </location>
    <ligand>
        <name>substrate</name>
    </ligand>
</feature>
<comment type="catalytic activity">
    <reaction evidence="6 7">
        <text>diphosphate + H2O = 2 phosphate + H(+)</text>
        <dbReference type="Rhea" id="RHEA:24576"/>
        <dbReference type="ChEBI" id="CHEBI:15377"/>
        <dbReference type="ChEBI" id="CHEBI:15378"/>
        <dbReference type="ChEBI" id="CHEBI:33019"/>
        <dbReference type="ChEBI" id="CHEBI:43474"/>
        <dbReference type="EC" id="3.6.1.1"/>
    </reaction>
</comment>
<keyword evidence="4 7" id="KW-0378">Hydrolase</keyword>
<protein>
    <recommendedName>
        <fullName evidence="7">Inorganic pyrophosphatase</fullName>
        <ecNumber evidence="7">3.6.1.1</ecNumber>
    </recommendedName>
    <alternativeName>
        <fullName evidence="7">Pyrophosphate phospho-hydrolase</fullName>
        <shortName evidence="7">PPase</shortName>
    </alternativeName>
</protein>
<comment type="cofactor">
    <cofactor evidence="1 7">
        <name>Mg(2+)</name>
        <dbReference type="ChEBI" id="CHEBI:18420"/>
    </cofactor>
</comment>
<feature type="binding site" evidence="7">
    <location>
        <position position="16"/>
    </location>
    <ligand>
        <name>substrate</name>
    </ligand>
</feature>
<dbReference type="Pfam" id="PF00719">
    <property type="entry name" value="Pyrophosphatase"/>
    <property type="match status" value="1"/>
</dbReference>
<evidence type="ECO:0000256" key="3">
    <source>
        <dbReference type="ARBA" id="ARBA00022723"/>
    </source>
</evidence>
<feature type="binding site" evidence="7">
    <location>
        <position position="57"/>
    </location>
    <ligand>
        <name>Mg(2+)</name>
        <dbReference type="ChEBI" id="CHEBI:18420"/>
        <label>1</label>
    </ligand>
</feature>
<dbReference type="EMBL" id="JACGXP010000007">
    <property type="protein sequence ID" value="MBA8992082.1"/>
    <property type="molecule type" value="Genomic_DNA"/>
</dbReference>
<feature type="binding site" evidence="7">
    <location>
        <position position="30"/>
    </location>
    <ligand>
        <name>substrate</name>
    </ligand>
</feature>
<comment type="caution">
    <text evidence="8">The sequence shown here is derived from an EMBL/GenBank/DDBJ whole genome shotgun (WGS) entry which is preliminary data.</text>
</comment>
<evidence type="ECO:0000256" key="7">
    <source>
        <dbReference type="HAMAP-Rule" id="MF_00209"/>
    </source>
</evidence>
<dbReference type="PANTHER" id="PTHR10286">
    <property type="entry name" value="INORGANIC PYROPHOSPHATASE"/>
    <property type="match status" value="1"/>
</dbReference>
<comment type="similarity">
    <text evidence="7">Belongs to the PPase family.</text>
</comment>
<accession>A0AAW3TDH6</accession>
<dbReference type="GO" id="GO:0006796">
    <property type="term" value="P:phosphate-containing compound metabolic process"/>
    <property type="evidence" value="ECO:0007669"/>
    <property type="project" value="InterPro"/>
</dbReference>
<feature type="binding site" evidence="7">
    <location>
        <position position="52"/>
    </location>
    <ligand>
        <name>Mg(2+)</name>
        <dbReference type="ChEBI" id="CHEBI:18420"/>
        <label>1</label>
    </ligand>
</feature>
<keyword evidence="3 7" id="KW-0479">Metal-binding</keyword>
<keyword evidence="2 7" id="KW-0963">Cytoplasm</keyword>
<organism evidence="8 9">
    <name type="scientific">Curtobacterium pusillum</name>
    <dbReference type="NCBI Taxonomy" id="69373"/>
    <lineage>
        <taxon>Bacteria</taxon>
        <taxon>Bacillati</taxon>
        <taxon>Actinomycetota</taxon>
        <taxon>Actinomycetes</taxon>
        <taxon>Micrococcales</taxon>
        <taxon>Microbacteriaceae</taxon>
        <taxon>Curtobacterium</taxon>
    </lineage>
</organism>
<evidence type="ECO:0000313" key="8">
    <source>
        <dbReference type="EMBL" id="MBA8992082.1"/>
    </source>
</evidence>
<evidence type="ECO:0000256" key="6">
    <source>
        <dbReference type="ARBA" id="ARBA00047820"/>
    </source>
</evidence>
<comment type="function">
    <text evidence="7">Catalyzes the hydrolysis of inorganic pyrophosphate (PPi) forming two phosphate ions.</text>
</comment>
<comment type="subcellular location">
    <subcellularLocation>
        <location evidence="7">Cytoplasm</location>
    </subcellularLocation>
</comment>
<dbReference type="AlphaFoldDB" id="A0AAW3TDH6"/>
<dbReference type="CDD" id="cd00412">
    <property type="entry name" value="pyrophosphatase"/>
    <property type="match status" value="1"/>
</dbReference>
<dbReference type="SUPFAM" id="SSF50324">
    <property type="entry name" value="Inorganic pyrophosphatase"/>
    <property type="match status" value="1"/>
</dbReference>
<dbReference type="InterPro" id="IPR036649">
    <property type="entry name" value="Pyrophosphatase_sf"/>
</dbReference>